<name>A0ABR9RU16_9ACTN</name>
<feature type="region of interest" description="Disordered" evidence="1">
    <location>
        <begin position="1"/>
        <end position="31"/>
    </location>
</feature>
<dbReference type="SUPFAM" id="SSF50952">
    <property type="entry name" value="Soluble quinoprotein glucose dehydrogenase"/>
    <property type="match status" value="1"/>
</dbReference>
<dbReference type="InterPro" id="IPR011041">
    <property type="entry name" value="Quinoprot_gluc/sorb_DH_b-prop"/>
</dbReference>
<proteinExistence type="predicted"/>
<dbReference type="InterPro" id="IPR012938">
    <property type="entry name" value="Glc/Sorbosone_DH"/>
</dbReference>
<evidence type="ECO:0000313" key="3">
    <source>
        <dbReference type="EMBL" id="MBE7325069.1"/>
    </source>
</evidence>
<dbReference type="Gene3D" id="2.120.10.30">
    <property type="entry name" value="TolB, C-terminal domain"/>
    <property type="match status" value="1"/>
</dbReference>
<reference evidence="3 4" key="1">
    <citation type="submission" date="2020-10" db="EMBL/GenBank/DDBJ databases">
        <title>Nocardioides sp. isolated from sludge.</title>
        <authorList>
            <person name="Zhang X."/>
        </authorList>
    </citation>
    <scope>NUCLEOTIDE SEQUENCE [LARGE SCALE GENOMIC DNA]</scope>
    <source>
        <strain evidence="3 4">Y6</strain>
    </source>
</reference>
<feature type="region of interest" description="Disordered" evidence="1">
    <location>
        <begin position="48"/>
        <end position="97"/>
    </location>
</feature>
<sequence>MTWWTGRGDLRPSPPPSARYAGATDATGRSPVRPVTIVALAATAALAAACSSEQQRTTPTPEPSASPSVSESPSVSASPTPGPSARPGQDGGPPEVAGAVARNLRVPWGLAFLDDGSALATERDSWRLLHLTPRGEGWRTRDLGVLATGPGSGPSVEGGLLGIAVEPDGGEDPRVFVYVTTAEDNRVVSATWEGGGFSEWEPVLTGIPRYDYHDGGRIAFGPDGHLYVATGDAGQPELAQDQESLAGKILRMRPDGTPAPGNPDGDSLVYSSGHRNVQGLAWDDDGQLWASEFGENSYDELNRIEAGGNYGWPEVEGRAADNPGADADDYVDPVAVWSTDEASPSGLAWADGRLWLGALRGTRLWEVRIADDGKATSTPHFVGEYGRMRTVVATPEGELWVTTSNHDGRGEPAQVDDRILRLTW</sequence>
<dbReference type="PANTHER" id="PTHR19328">
    <property type="entry name" value="HEDGEHOG-INTERACTING PROTEIN"/>
    <property type="match status" value="1"/>
</dbReference>
<evidence type="ECO:0000256" key="1">
    <source>
        <dbReference type="SAM" id="MobiDB-lite"/>
    </source>
</evidence>
<gene>
    <name evidence="3" type="ORF">IEQ44_10400</name>
</gene>
<feature type="compositionally biased region" description="Low complexity" evidence="1">
    <location>
        <begin position="57"/>
        <end position="79"/>
    </location>
</feature>
<evidence type="ECO:0000259" key="2">
    <source>
        <dbReference type="Pfam" id="PF07995"/>
    </source>
</evidence>
<feature type="domain" description="Glucose/Sorbosone dehydrogenase" evidence="2">
    <location>
        <begin position="105"/>
        <end position="409"/>
    </location>
</feature>
<dbReference type="PANTHER" id="PTHR19328:SF13">
    <property type="entry name" value="HIPL1 PROTEIN"/>
    <property type="match status" value="1"/>
</dbReference>
<protein>
    <submittedName>
        <fullName evidence="3">PQQ-dependent sugar dehydrogenase</fullName>
    </submittedName>
</protein>
<evidence type="ECO:0000313" key="4">
    <source>
        <dbReference type="Proteomes" id="UP000756387"/>
    </source>
</evidence>
<dbReference type="EMBL" id="JADCSA010000009">
    <property type="protein sequence ID" value="MBE7325069.1"/>
    <property type="molecule type" value="Genomic_DNA"/>
</dbReference>
<dbReference type="Pfam" id="PF07995">
    <property type="entry name" value="GSDH"/>
    <property type="match status" value="1"/>
</dbReference>
<dbReference type="InterPro" id="IPR011042">
    <property type="entry name" value="6-blade_b-propeller_TolB-like"/>
</dbReference>
<organism evidence="3 4">
    <name type="scientific">Nocardioides malaquae</name>
    <dbReference type="NCBI Taxonomy" id="2773426"/>
    <lineage>
        <taxon>Bacteria</taxon>
        <taxon>Bacillati</taxon>
        <taxon>Actinomycetota</taxon>
        <taxon>Actinomycetes</taxon>
        <taxon>Propionibacteriales</taxon>
        <taxon>Nocardioidaceae</taxon>
        <taxon>Nocardioides</taxon>
    </lineage>
</organism>
<accession>A0ABR9RU16</accession>
<keyword evidence="4" id="KW-1185">Reference proteome</keyword>
<comment type="caution">
    <text evidence="3">The sequence shown here is derived from an EMBL/GenBank/DDBJ whole genome shotgun (WGS) entry which is preliminary data.</text>
</comment>
<dbReference type="Proteomes" id="UP000756387">
    <property type="component" value="Unassembled WGS sequence"/>
</dbReference>